<dbReference type="InParanoid" id="A0CMT5"/>
<accession>A0CMT5</accession>
<evidence type="ECO:0000313" key="3">
    <source>
        <dbReference type="EMBL" id="CAK72102.1"/>
    </source>
</evidence>
<keyword evidence="1" id="KW-0812">Transmembrane</keyword>
<dbReference type="KEGG" id="ptm:GSPATT00038719001"/>
<sequence>MNINVLILTLLVALVTSQQYSISQCDCSQLLSKEDCQKNDTIKCQWDSTKKTCKIQDTTTNPVINYAKYCDNFKEMECPKQKPCSNCGSYSACAWVEGQCTFFTDCTVFNKPTDSDCQAISNKCITDGTHCVEIDTCDKYKKTIILYNFMLLGYQKQIIVLMLILVDKLPIKFQTDKECRHEIQSCTAKSGGGCIDSGINCTDQSLEIQCFWDQSMKMECYWNGTQCKDRICDNAPTTLNSDDACKLFKTDGSCTTKLNGGCITRTTCQAATISAACIKNSTNEDCYWTGTACVDKICSNAPTTLTTNSVCAAFSKGCITKQGGGCVLNGDCSAANISTACVKSINNFDCIWDSTCKEKNMWQMLQSLILLMINVLSYLSTLYLCNQEEGCQKRTCDNAPITLNTNDACETYLPANKCITKNGGGCTINTTCSLISIEVACIKNSLGQPCFWHAASGSCKDRICANAPSSNNSHELCQQFLNTCTVNSTNTGCVEKTCENSLTLSICDKDLNNNICIWKARCYMKQCAMASNSITSHSECQTYYSSCTLSNTGKGCVTLPLKCEAITIEAACKIKANKQSCGWTGSQCIDKACNTAPKTIQTTSDCQAYLSSCVANNPITINGTSTIQGCQDLPKTCDSRKSSENCNITRAAFPTCFWGFFIKQMR</sequence>
<dbReference type="GeneID" id="5025283"/>
<evidence type="ECO:0000256" key="1">
    <source>
        <dbReference type="SAM" id="Phobius"/>
    </source>
</evidence>
<keyword evidence="2" id="KW-0732">Signal</keyword>
<reference evidence="3 4" key="1">
    <citation type="journal article" date="2006" name="Nature">
        <title>Global trends of whole-genome duplications revealed by the ciliate Paramecium tetraurelia.</title>
        <authorList>
            <consortium name="Genoscope"/>
            <person name="Aury J.-M."/>
            <person name="Jaillon O."/>
            <person name="Duret L."/>
            <person name="Noel B."/>
            <person name="Jubin C."/>
            <person name="Porcel B.M."/>
            <person name="Segurens B."/>
            <person name="Daubin V."/>
            <person name="Anthouard V."/>
            <person name="Aiach N."/>
            <person name="Arnaiz O."/>
            <person name="Billaut A."/>
            <person name="Beisson J."/>
            <person name="Blanc I."/>
            <person name="Bouhouche K."/>
            <person name="Camara F."/>
            <person name="Duharcourt S."/>
            <person name="Guigo R."/>
            <person name="Gogendeau D."/>
            <person name="Katinka M."/>
            <person name="Keller A.-M."/>
            <person name="Kissmehl R."/>
            <person name="Klotz C."/>
            <person name="Koll F."/>
            <person name="Le Moue A."/>
            <person name="Lepere C."/>
            <person name="Malinsky S."/>
            <person name="Nowacki M."/>
            <person name="Nowak J.K."/>
            <person name="Plattner H."/>
            <person name="Poulain J."/>
            <person name="Ruiz F."/>
            <person name="Serrano V."/>
            <person name="Zagulski M."/>
            <person name="Dessen P."/>
            <person name="Betermier M."/>
            <person name="Weissenbach J."/>
            <person name="Scarpelli C."/>
            <person name="Schachter V."/>
            <person name="Sperling L."/>
            <person name="Meyer E."/>
            <person name="Cohen J."/>
            <person name="Wincker P."/>
        </authorList>
    </citation>
    <scope>NUCLEOTIDE SEQUENCE [LARGE SCALE GENOMIC DNA]</scope>
    <source>
        <strain evidence="3 4">Stock d4-2</strain>
    </source>
</reference>
<dbReference type="AlphaFoldDB" id="A0CMT5"/>
<keyword evidence="1" id="KW-0472">Membrane</keyword>
<dbReference type="HOGENOM" id="CLU_026888_0_0_1"/>
<proteinExistence type="predicted"/>
<keyword evidence="1" id="KW-1133">Transmembrane helix</keyword>
<dbReference type="Proteomes" id="UP000000600">
    <property type="component" value="Unassembled WGS sequence"/>
</dbReference>
<gene>
    <name evidence="3" type="ORF">GSPATT00038719001</name>
</gene>
<dbReference type="SMART" id="SM00639">
    <property type="entry name" value="PSA"/>
    <property type="match status" value="7"/>
</dbReference>
<feature type="signal peptide" evidence="2">
    <location>
        <begin position="1"/>
        <end position="17"/>
    </location>
</feature>
<evidence type="ECO:0008006" key="5">
    <source>
        <dbReference type="Google" id="ProtNLM"/>
    </source>
</evidence>
<keyword evidence="4" id="KW-1185">Reference proteome</keyword>
<dbReference type="EMBL" id="CT868111">
    <property type="protein sequence ID" value="CAK72102.1"/>
    <property type="molecule type" value="Genomic_DNA"/>
</dbReference>
<feature type="chain" id="PRO_5002623235" description="Mini antigen" evidence="2">
    <location>
        <begin position="18"/>
        <end position="666"/>
    </location>
</feature>
<dbReference type="InterPro" id="IPR002895">
    <property type="entry name" value="Paramecium_SA"/>
</dbReference>
<protein>
    <recommendedName>
        <fullName evidence="5">Mini antigen</fullName>
    </recommendedName>
</protein>
<name>A0CMT5_PARTE</name>
<dbReference type="OrthoDB" id="320756at2759"/>
<evidence type="ECO:0000256" key="2">
    <source>
        <dbReference type="SAM" id="SignalP"/>
    </source>
</evidence>
<dbReference type="OMA" id="DCYMTLS"/>
<dbReference type="RefSeq" id="XP_001439499.1">
    <property type="nucleotide sequence ID" value="XM_001439462.1"/>
</dbReference>
<dbReference type="Pfam" id="PF01508">
    <property type="entry name" value="Paramecium_SA"/>
    <property type="match status" value="8"/>
</dbReference>
<organism evidence="3 4">
    <name type="scientific">Paramecium tetraurelia</name>
    <dbReference type="NCBI Taxonomy" id="5888"/>
    <lineage>
        <taxon>Eukaryota</taxon>
        <taxon>Sar</taxon>
        <taxon>Alveolata</taxon>
        <taxon>Ciliophora</taxon>
        <taxon>Intramacronucleata</taxon>
        <taxon>Oligohymenophorea</taxon>
        <taxon>Peniculida</taxon>
        <taxon>Parameciidae</taxon>
        <taxon>Paramecium</taxon>
    </lineage>
</organism>
<feature type="transmembrane region" description="Helical" evidence="1">
    <location>
        <begin position="144"/>
        <end position="166"/>
    </location>
</feature>
<evidence type="ECO:0000313" key="4">
    <source>
        <dbReference type="Proteomes" id="UP000000600"/>
    </source>
</evidence>